<keyword evidence="6" id="KW-1185">Reference proteome</keyword>
<evidence type="ECO:0000313" key="5">
    <source>
        <dbReference type="EMBL" id="PWN57694.1"/>
    </source>
</evidence>
<dbReference type="InterPro" id="IPR006143">
    <property type="entry name" value="RND_pump_MFP"/>
</dbReference>
<dbReference type="Gene3D" id="1.10.287.470">
    <property type="entry name" value="Helix hairpin bin"/>
    <property type="match status" value="1"/>
</dbReference>
<dbReference type="Pfam" id="PF25917">
    <property type="entry name" value="BSH_RND"/>
    <property type="match status" value="1"/>
</dbReference>
<dbReference type="GO" id="GO:1990281">
    <property type="term" value="C:efflux pump complex"/>
    <property type="evidence" value="ECO:0007669"/>
    <property type="project" value="TreeGrafter"/>
</dbReference>
<keyword evidence="2" id="KW-0175">Coiled coil</keyword>
<evidence type="ECO:0000256" key="1">
    <source>
        <dbReference type="ARBA" id="ARBA00009477"/>
    </source>
</evidence>
<keyword evidence="3" id="KW-0472">Membrane</keyword>
<organism evidence="5 6">
    <name type="scientific">Abyssibacter profundi</name>
    <dbReference type="NCBI Taxonomy" id="2182787"/>
    <lineage>
        <taxon>Bacteria</taxon>
        <taxon>Pseudomonadati</taxon>
        <taxon>Pseudomonadota</taxon>
        <taxon>Gammaproteobacteria</taxon>
        <taxon>Chromatiales</taxon>
        <taxon>Oceanococcaceae</taxon>
        <taxon>Abyssibacter</taxon>
    </lineage>
</organism>
<dbReference type="PANTHER" id="PTHR30469">
    <property type="entry name" value="MULTIDRUG RESISTANCE PROTEIN MDTA"/>
    <property type="match status" value="1"/>
</dbReference>
<dbReference type="Gene3D" id="2.40.30.170">
    <property type="match status" value="1"/>
</dbReference>
<dbReference type="InterPro" id="IPR058625">
    <property type="entry name" value="MdtA-like_BSH"/>
</dbReference>
<dbReference type="AlphaFoldDB" id="A0A363UQG6"/>
<protein>
    <submittedName>
        <fullName evidence="5">Efflux transporter periplasmic adaptor subunit</fullName>
    </submittedName>
</protein>
<reference evidence="5 6" key="1">
    <citation type="submission" date="2018-05" db="EMBL/GenBank/DDBJ databases">
        <title>Abyssibacter profundi OUC007T gen. nov., sp. nov, a marine bacterium isolated from seawater of the Mariana Trench.</title>
        <authorList>
            <person name="Zhou S."/>
        </authorList>
    </citation>
    <scope>NUCLEOTIDE SEQUENCE [LARGE SCALE GENOMIC DNA]</scope>
    <source>
        <strain evidence="5 6">OUC007</strain>
    </source>
</reference>
<evidence type="ECO:0000256" key="3">
    <source>
        <dbReference type="SAM" id="Phobius"/>
    </source>
</evidence>
<dbReference type="PANTHER" id="PTHR30469:SF15">
    <property type="entry name" value="HLYD FAMILY OF SECRETION PROTEINS"/>
    <property type="match status" value="1"/>
</dbReference>
<dbReference type="SUPFAM" id="SSF111369">
    <property type="entry name" value="HlyD-like secretion proteins"/>
    <property type="match status" value="1"/>
</dbReference>
<feature type="transmembrane region" description="Helical" evidence="3">
    <location>
        <begin position="7"/>
        <end position="25"/>
    </location>
</feature>
<dbReference type="GO" id="GO:0015562">
    <property type="term" value="F:efflux transmembrane transporter activity"/>
    <property type="evidence" value="ECO:0007669"/>
    <property type="project" value="TreeGrafter"/>
</dbReference>
<dbReference type="EMBL" id="QEQK01000001">
    <property type="protein sequence ID" value="PWN57694.1"/>
    <property type="molecule type" value="Genomic_DNA"/>
</dbReference>
<name>A0A363UQG6_9GAMM</name>
<proteinExistence type="inferred from homology"/>
<dbReference type="Gene3D" id="2.40.50.100">
    <property type="match status" value="1"/>
</dbReference>
<comment type="similarity">
    <text evidence="1">Belongs to the membrane fusion protein (MFP) (TC 8.A.1) family.</text>
</comment>
<comment type="caution">
    <text evidence="5">The sequence shown here is derived from an EMBL/GenBank/DDBJ whole genome shotgun (WGS) entry which is preliminary data.</text>
</comment>
<keyword evidence="3" id="KW-0812">Transmembrane</keyword>
<evidence type="ECO:0000313" key="6">
    <source>
        <dbReference type="Proteomes" id="UP000251800"/>
    </source>
</evidence>
<dbReference type="Proteomes" id="UP000251800">
    <property type="component" value="Unassembled WGS sequence"/>
</dbReference>
<dbReference type="Gene3D" id="2.40.420.20">
    <property type="match status" value="1"/>
</dbReference>
<dbReference type="NCBIfam" id="TIGR01730">
    <property type="entry name" value="RND_mfp"/>
    <property type="match status" value="1"/>
</dbReference>
<evidence type="ECO:0000256" key="2">
    <source>
        <dbReference type="SAM" id="Coils"/>
    </source>
</evidence>
<dbReference type="RefSeq" id="WP_109718550.1">
    <property type="nucleotide sequence ID" value="NZ_QEQK01000001.1"/>
</dbReference>
<evidence type="ECO:0000259" key="4">
    <source>
        <dbReference type="Pfam" id="PF25917"/>
    </source>
</evidence>
<gene>
    <name evidence="5" type="ORF">DEH80_00705</name>
</gene>
<accession>A0A363UQG6</accession>
<feature type="coiled-coil region" evidence="2">
    <location>
        <begin position="110"/>
        <end position="179"/>
    </location>
</feature>
<sequence>MKPWTKVLLFVGIVGLGIVIMMGLVKTRPQPGKTDTGPAAPLVETVTLDAATHRIEVDATGSVQAARDVLITAEVGGRVAAVGSNFVPGGRVAAGEVLVQLEPERLELAVARAKAELARARSELALEQGRVEVAEREWTLFDDSNRNGALARREPQLAAAQANVQAAEAQLREARLNLERSGVVAPFDGVIQSEAVEAGQVINAGQQLGRLLGSERFRVQVSIPVDRLQWIDLPDAAGQGGAKAQIRQPNTRSQRQGRVVRVLGDLDPEGRMARVLVEVPDPLEGPTPLLVGAFVDVHLLGRQLDNTLAVPRAALVGQDSVWRLTEDLTLERRQLKIVWRGRDTVFVPAGDGLDAGDRIVLTRLPLAVDGMGVRLAESGTDGDA</sequence>
<dbReference type="OrthoDB" id="9781888at2"/>
<keyword evidence="3" id="KW-1133">Transmembrane helix</keyword>
<feature type="domain" description="Multidrug resistance protein MdtA-like barrel-sandwich hybrid" evidence="4">
    <location>
        <begin position="68"/>
        <end position="209"/>
    </location>
</feature>